<keyword evidence="1" id="KW-0472">Membrane</keyword>
<sequence>MRRRLGTETLIVLTLSLLGSSAYAVLSLIDKLSSGTPLGSQSASINQSTAERPWLDVAQQLVGLTVALAPVALALYLLTLSSRRRGWQVIGLDARGGRRDTARALLLLAAIGVPGIAFYLLGRAIGITSAVVPTPETIAWWSIPLLVLSAVRAGLVEEVIGIGYLYTRLGELGWRPWTIILSAAVMRGSYHLYQGIGPFLGNVVMGIVFGWCYRRWGRVMPLVLAHTAIDVIVFLCYPLAVQWWPELLVPEPVGS</sequence>
<feature type="transmembrane region" description="Helical" evidence="1">
    <location>
        <begin position="57"/>
        <end position="78"/>
    </location>
</feature>
<keyword evidence="1" id="KW-1133">Transmembrane helix</keyword>
<keyword evidence="3" id="KW-0482">Metalloprotease</keyword>
<dbReference type="InterPro" id="IPR003675">
    <property type="entry name" value="Rce1/LyrA-like_dom"/>
</dbReference>
<dbReference type="Proteomes" id="UP000275395">
    <property type="component" value="Unassembled WGS sequence"/>
</dbReference>
<proteinExistence type="predicted"/>
<feature type="transmembrane region" description="Helical" evidence="1">
    <location>
        <begin position="105"/>
        <end position="126"/>
    </location>
</feature>
<evidence type="ECO:0000313" key="4">
    <source>
        <dbReference type="Proteomes" id="UP000275395"/>
    </source>
</evidence>
<dbReference type="Pfam" id="PF02517">
    <property type="entry name" value="Rce1-like"/>
    <property type="match status" value="1"/>
</dbReference>
<keyword evidence="3" id="KW-0645">Protease</keyword>
<evidence type="ECO:0000256" key="1">
    <source>
        <dbReference type="SAM" id="Phobius"/>
    </source>
</evidence>
<accession>A0A3L6ZSW7</accession>
<name>A0A3L6ZSW7_9MICO</name>
<gene>
    <name evidence="3" type="ORF">D9V30_05615</name>
</gene>
<dbReference type="GO" id="GO:0004175">
    <property type="term" value="F:endopeptidase activity"/>
    <property type="evidence" value="ECO:0007669"/>
    <property type="project" value="UniProtKB-ARBA"/>
</dbReference>
<reference evidence="3 4" key="1">
    <citation type="submission" date="2018-10" db="EMBL/GenBank/DDBJ databases">
        <authorList>
            <person name="Li J."/>
        </authorList>
    </citation>
    <scope>NUCLEOTIDE SEQUENCE [LARGE SCALE GENOMIC DNA]</scope>
    <source>
        <strain evidence="3 4">JCM 30549</strain>
    </source>
</reference>
<dbReference type="GO" id="GO:0008237">
    <property type="term" value="F:metallopeptidase activity"/>
    <property type="evidence" value="ECO:0007669"/>
    <property type="project" value="UniProtKB-KW"/>
</dbReference>
<feature type="transmembrane region" description="Helical" evidence="1">
    <location>
        <begin position="220"/>
        <end position="240"/>
    </location>
</feature>
<dbReference type="AlphaFoldDB" id="A0A3L6ZSW7"/>
<protein>
    <submittedName>
        <fullName evidence="3">CPBP family intramembrane metalloprotease</fullName>
    </submittedName>
</protein>
<feature type="domain" description="CAAX prenyl protease 2/Lysostaphin resistance protein A-like" evidence="2">
    <location>
        <begin position="140"/>
        <end position="231"/>
    </location>
</feature>
<dbReference type="GO" id="GO:0080120">
    <property type="term" value="P:CAAX-box protein maturation"/>
    <property type="evidence" value="ECO:0007669"/>
    <property type="project" value="UniProtKB-ARBA"/>
</dbReference>
<organism evidence="3 4">
    <name type="scientific">Mycetocola reblochoni</name>
    <dbReference type="NCBI Taxonomy" id="331618"/>
    <lineage>
        <taxon>Bacteria</taxon>
        <taxon>Bacillati</taxon>
        <taxon>Actinomycetota</taxon>
        <taxon>Actinomycetes</taxon>
        <taxon>Micrococcales</taxon>
        <taxon>Microbacteriaceae</taxon>
        <taxon>Mycetocola</taxon>
    </lineage>
</organism>
<keyword evidence="1" id="KW-0812">Transmembrane</keyword>
<evidence type="ECO:0000259" key="2">
    <source>
        <dbReference type="Pfam" id="PF02517"/>
    </source>
</evidence>
<keyword evidence="3" id="KW-0378">Hydrolase</keyword>
<dbReference type="GO" id="GO:0006508">
    <property type="term" value="P:proteolysis"/>
    <property type="evidence" value="ECO:0007669"/>
    <property type="project" value="UniProtKB-KW"/>
</dbReference>
<evidence type="ECO:0000313" key="3">
    <source>
        <dbReference type="EMBL" id="RLP70132.1"/>
    </source>
</evidence>
<dbReference type="EMBL" id="RCUW01000003">
    <property type="protein sequence ID" value="RLP70132.1"/>
    <property type="molecule type" value="Genomic_DNA"/>
</dbReference>
<comment type="caution">
    <text evidence="3">The sequence shown here is derived from an EMBL/GenBank/DDBJ whole genome shotgun (WGS) entry which is preliminary data.</text>
</comment>
<feature type="transmembrane region" description="Helical" evidence="1">
    <location>
        <begin position="196"/>
        <end position="213"/>
    </location>
</feature>